<dbReference type="Proteomes" id="UP000053144">
    <property type="component" value="Unassembled WGS sequence"/>
</dbReference>
<evidence type="ECO:0000256" key="1">
    <source>
        <dbReference type="SAM" id="Phobius"/>
    </source>
</evidence>
<feature type="transmembrane region" description="Helical" evidence="1">
    <location>
        <begin position="116"/>
        <end position="146"/>
    </location>
</feature>
<proteinExistence type="predicted"/>
<dbReference type="EMBL" id="KQ258370">
    <property type="protein sequence ID" value="KOM27183.1"/>
    <property type="molecule type" value="Genomic_DNA"/>
</dbReference>
<dbReference type="AlphaFoldDB" id="A0A0L9T9C3"/>
<dbReference type="Gramene" id="KOM27183">
    <property type="protein sequence ID" value="KOM27183"/>
    <property type="gene ID" value="LR48_Vigan404s003400"/>
</dbReference>
<keyword evidence="1" id="KW-0472">Membrane</keyword>
<organism evidence="2 3">
    <name type="scientific">Phaseolus angularis</name>
    <name type="common">Azuki bean</name>
    <name type="synonym">Vigna angularis</name>
    <dbReference type="NCBI Taxonomy" id="3914"/>
    <lineage>
        <taxon>Eukaryota</taxon>
        <taxon>Viridiplantae</taxon>
        <taxon>Streptophyta</taxon>
        <taxon>Embryophyta</taxon>
        <taxon>Tracheophyta</taxon>
        <taxon>Spermatophyta</taxon>
        <taxon>Magnoliopsida</taxon>
        <taxon>eudicotyledons</taxon>
        <taxon>Gunneridae</taxon>
        <taxon>Pentapetalae</taxon>
        <taxon>rosids</taxon>
        <taxon>fabids</taxon>
        <taxon>Fabales</taxon>
        <taxon>Fabaceae</taxon>
        <taxon>Papilionoideae</taxon>
        <taxon>50 kb inversion clade</taxon>
        <taxon>NPAAA clade</taxon>
        <taxon>indigoferoid/millettioid clade</taxon>
        <taxon>Phaseoleae</taxon>
        <taxon>Vigna</taxon>
    </lineage>
</organism>
<name>A0A0L9T9C3_PHAAN</name>
<keyword evidence="1" id="KW-0812">Transmembrane</keyword>
<accession>A0A0L9T9C3</accession>
<sequence>MKIRRLEEEVLNEMPSFNDGMEGPSTNDKIKELAIVNFVDVGMEGPFTHDNIDFGSVYTTCTSTLCNDGDVVLVEVPNNILTRGDLQCFQPCAKIDNIVMLFATTMIVYNQLHKSGLLLGVVSIHFLRFLCPLWVMTIGSAIVSIAN</sequence>
<evidence type="ECO:0000313" key="3">
    <source>
        <dbReference type="Proteomes" id="UP000053144"/>
    </source>
</evidence>
<protein>
    <submittedName>
        <fullName evidence="2">Uncharacterized protein</fullName>
    </submittedName>
</protein>
<keyword evidence="1" id="KW-1133">Transmembrane helix</keyword>
<evidence type="ECO:0000313" key="2">
    <source>
        <dbReference type="EMBL" id="KOM27183.1"/>
    </source>
</evidence>
<gene>
    <name evidence="2" type="ORF">LR48_Vigan404s003400</name>
</gene>
<reference evidence="3" key="1">
    <citation type="journal article" date="2015" name="Proc. Natl. Acad. Sci. U.S.A.">
        <title>Genome sequencing of adzuki bean (Vigna angularis) provides insight into high starch and low fat accumulation and domestication.</title>
        <authorList>
            <person name="Yang K."/>
            <person name="Tian Z."/>
            <person name="Chen C."/>
            <person name="Luo L."/>
            <person name="Zhao B."/>
            <person name="Wang Z."/>
            <person name="Yu L."/>
            <person name="Li Y."/>
            <person name="Sun Y."/>
            <person name="Li W."/>
            <person name="Chen Y."/>
            <person name="Li Y."/>
            <person name="Zhang Y."/>
            <person name="Ai D."/>
            <person name="Zhao J."/>
            <person name="Shang C."/>
            <person name="Ma Y."/>
            <person name="Wu B."/>
            <person name="Wang M."/>
            <person name="Gao L."/>
            <person name="Sun D."/>
            <person name="Zhang P."/>
            <person name="Guo F."/>
            <person name="Wang W."/>
            <person name="Li Y."/>
            <person name="Wang J."/>
            <person name="Varshney R.K."/>
            <person name="Wang J."/>
            <person name="Ling H.Q."/>
            <person name="Wan P."/>
        </authorList>
    </citation>
    <scope>NUCLEOTIDE SEQUENCE</scope>
    <source>
        <strain evidence="3">cv. Jingnong 6</strain>
    </source>
</reference>